<keyword evidence="2" id="KW-1185">Reference proteome</keyword>
<dbReference type="InterPro" id="IPR039556">
    <property type="entry name" value="ICL/PEPM"/>
</dbReference>
<comment type="caution">
    <text evidence="1">The sequence shown here is derived from an EMBL/GenBank/DDBJ whole genome shotgun (WGS) entry which is preliminary data.</text>
</comment>
<dbReference type="Proteomes" id="UP001499851">
    <property type="component" value="Unassembled WGS sequence"/>
</dbReference>
<evidence type="ECO:0000313" key="1">
    <source>
        <dbReference type="EMBL" id="GAA1665702.1"/>
    </source>
</evidence>
<dbReference type="InterPro" id="IPR040442">
    <property type="entry name" value="Pyrv_kinase-like_dom_sf"/>
</dbReference>
<dbReference type="PANTHER" id="PTHR42905:SF16">
    <property type="entry name" value="CARBOXYPHOSPHONOENOLPYRUVATE PHOSPHONOMUTASE-LIKE PROTEIN (AFU_ORTHOLOGUE AFUA_5G07230)"/>
    <property type="match status" value="1"/>
</dbReference>
<dbReference type="Gene3D" id="3.20.20.60">
    <property type="entry name" value="Phosphoenolpyruvate-binding domains"/>
    <property type="match status" value="1"/>
</dbReference>
<evidence type="ECO:0000313" key="2">
    <source>
        <dbReference type="Proteomes" id="UP001499851"/>
    </source>
</evidence>
<accession>A0ABN2G5H1</accession>
<reference evidence="1 2" key="1">
    <citation type="journal article" date="2019" name="Int. J. Syst. Evol. Microbiol.">
        <title>The Global Catalogue of Microorganisms (GCM) 10K type strain sequencing project: providing services to taxonomists for standard genome sequencing and annotation.</title>
        <authorList>
            <consortium name="The Broad Institute Genomics Platform"/>
            <consortium name="The Broad Institute Genome Sequencing Center for Infectious Disease"/>
            <person name="Wu L."/>
            <person name="Ma J."/>
        </authorList>
    </citation>
    <scope>NUCLEOTIDE SEQUENCE [LARGE SCALE GENOMIC DNA]</scope>
    <source>
        <strain evidence="1 2">JCM 16001</strain>
    </source>
</reference>
<dbReference type="GO" id="GO:0016829">
    <property type="term" value="F:lyase activity"/>
    <property type="evidence" value="ECO:0007669"/>
    <property type="project" value="UniProtKB-KW"/>
</dbReference>
<protein>
    <submittedName>
        <fullName evidence="1">Isocitrate lyase/phosphoenolpyruvate mutase family protein</fullName>
    </submittedName>
</protein>
<dbReference type="Pfam" id="PF13714">
    <property type="entry name" value="PEP_mutase"/>
    <property type="match status" value="1"/>
</dbReference>
<dbReference type="PANTHER" id="PTHR42905">
    <property type="entry name" value="PHOSPHOENOLPYRUVATE CARBOXYLASE"/>
    <property type="match status" value="1"/>
</dbReference>
<name>A0ABN2G5H1_9ACTN</name>
<dbReference type="EMBL" id="BAAAQF010000004">
    <property type="protein sequence ID" value="GAA1665702.1"/>
    <property type="molecule type" value="Genomic_DNA"/>
</dbReference>
<sequence>MITGMTNEKAARFRALHTTPPLLLPNCWDAASAAVIASAGAPAIATTSAGVAWSLGRPDGDALDRDAAAAAVERVVRAVDLPVTADIESGFGRTPKGVRKTLAAVASAGAVGVNIEDSDTETPGVLRPLTDQAERLAAAREGAGADLFINARIDIYLAGIGEPETRLAAAIERAATYTEAGADGIFVPGVTDSETIAALVNAISLPLNILAGPGAPAPSALAKLGVARISLGSGVASAAYAAARRATIAFIESDSYVGVEDGLDYGTMQGLLQ</sequence>
<keyword evidence="1" id="KW-0456">Lyase</keyword>
<dbReference type="CDD" id="cd00377">
    <property type="entry name" value="ICL_PEPM"/>
    <property type="match status" value="1"/>
</dbReference>
<dbReference type="SUPFAM" id="SSF51621">
    <property type="entry name" value="Phosphoenolpyruvate/pyruvate domain"/>
    <property type="match status" value="1"/>
</dbReference>
<dbReference type="InterPro" id="IPR015813">
    <property type="entry name" value="Pyrv/PenolPyrv_kinase-like_dom"/>
</dbReference>
<organism evidence="1 2">
    <name type="scientific">Glycomyces endophyticus</name>
    <dbReference type="NCBI Taxonomy" id="480996"/>
    <lineage>
        <taxon>Bacteria</taxon>
        <taxon>Bacillati</taxon>
        <taxon>Actinomycetota</taxon>
        <taxon>Actinomycetes</taxon>
        <taxon>Glycomycetales</taxon>
        <taxon>Glycomycetaceae</taxon>
        <taxon>Glycomyces</taxon>
    </lineage>
</organism>
<proteinExistence type="predicted"/>
<gene>
    <name evidence="1" type="ORF">GCM10009830_09120</name>
</gene>